<dbReference type="Pfam" id="PF00672">
    <property type="entry name" value="HAMP"/>
    <property type="match status" value="1"/>
</dbReference>
<dbReference type="EMBL" id="JAGXTP010000001">
    <property type="protein sequence ID" value="MBS3847587.1"/>
    <property type="molecule type" value="Genomic_DNA"/>
</dbReference>
<feature type="domain" description="Response regulatory" evidence="10">
    <location>
        <begin position="712"/>
        <end position="828"/>
    </location>
</feature>
<keyword evidence="8" id="KW-0472">Membrane</keyword>
<keyword evidence="4 7" id="KW-0597">Phosphoprotein</keyword>
<feature type="transmembrane region" description="Helical" evidence="8">
    <location>
        <begin position="12"/>
        <end position="36"/>
    </location>
</feature>
<dbReference type="InterPro" id="IPR003594">
    <property type="entry name" value="HATPase_dom"/>
</dbReference>
<gene>
    <name evidence="12" type="ORF">KD146_02640</name>
</gene>
<dbReference type="GO" id="GO:0016020">
    <property type="term" value="C:membrane"/>
    <property type="evidence" value="ECO:0007669"/>
    <property type="project" value="UniProtKB-SubCell"/>
</dbReference>
<sequence>MFGRLDNLSVRFRLSAAIVILCVVALVISAISLLTLRNAENWLETIHRETLAEVSSALELSRGAANLATAAPFLLTVQLPFQLQVEADQIVQTIADLEAMAGNDASLALPLARMRAAISNLVRVSSPQSTLQADITRIDRDLVRLQSRFTRQANSGDGSLAERLARAQLMQLTSAAQSVARANALIEVGEFSRQFTNGRKAVTLPDTVAAGLAEIDAVLASGSAHLFVLQHQALTAALDAENALFRIRQLSDQVTSYAAQKVEDAEERLRLARTQTTQNLAIAQQAVTILALFSAVVAILSALFVSRYVAVNLRLIANGMHRLAAGDHKSDLIRNTQSQDEIGQLFDAFGVFRDNAQKLERRTAEIRRQNTLFANVFRNIKDGVAILSQAGTIEAENGKVRELLRLPDTAATQGMSMQDRIAQSAFSRQTDGVDRAGFDEYVDAAGHVLEIRQSQLPDGRSVWLLSETTERKRIDERLEEIRRVETLGKVTGEVAHDFGNILSTISGNLHLLETASASAAPAHLNRIRTAVDLGVSLTERLVAFARKQHLEPEVIEIGALVEGMVDLLSIALPEEISLTLDLSPAPVSVRLDPGQLESAILNLCVNAGQAISGAGHIAIAVYREGDQQVILSISDDGAGMTPETKRRASEPFYSARPNGDGTGLGLSMVYGFVAQSGGSMQIESELGAGTQIILRFPIHQSASAELPRFSGRALVVDDTANAAVSVAATLAGLGFDTLTATQFGQGRDLIENTPDLALILTDLNLDHGQSGVELIAQTLELHPGSLAILMSSRLPETVPFQAQYPGRVAMLAKPIVGDQLADAVTALEQADKDSLGAE</sequence>
<dbReference type="SMART" id="SM00388">
    <property type="entry name" value="HisKA"/>
    <property type="match status" value="1"/>
</dbReference>
<name>A0A942E8P2_9HYPH</name>
<dbReference type="SUPFAM" id="SSF55874">
    <property type="entry name" value="ATPase domain of HSP90 chaperone/DNA topoisomerase II/histidine kinase"/>
    <property type="match status" value="1"/>
</dbReference>
<dbReference type="PANTHER" id="PTHR43065">
    <property type="entry name" value="SENSOR HISTIDINE KINASE"/>
    <property type="match status" value="1"/>
</dbReference>
<evidence type="ECO:0000256" key="1">
    <source>
        <dbReference type="ARBA" id="ARBA00000085"/>
    </source>
</evidence>
<dbReference type="EC" id="2.7.13.3" evidence="3"/>
<keyword evidence="13" id="KW-1185">Reference proteome</keyword>
<dbReference type="AlphaFoldDB" id="A0A942E8P2"/>
<dbReference type="SMART" id="SM00448">
    <property type="entry name" value="REC"/>
    <property type="match status" value="1"/>
</dbReference>
<dbReference type="InterPro" id="IPR003661">
    <property type="entry name" value="HisK_dim/P_dom"/>
</dbReference>
<dbReference type="SMART" id="SM00387">
    <property type="entry name" value="HATPase_c"/>
    <property type="match status" value="1"/>
</dbReference>
<dbReference type="InterPro" id="IPR011006">
    <property type="entry name" value="CheY-like_superfamily"/>
</dbReference>
<evidence type="ECO:0000256" key="5">
    <source>
        <dbReference type="ARBA" id="ARBA00022679"/>
    </source>
</evidence>
<protein>
    <recommendedName>
        <fullName evidence="3">histidine kinase</fullName>
        <ecNumber evidence="3">2.7.13.3</ecNumber>
    </recommendedName>
</protein>
<keyword evidence="8" id="KW-1133">Transmembrane helix</keyword>
<organism evidence="12 13">
    <name type="scientific">Devosia litorisediminis</name>
    <dbReference type="NCBI Taxonomy" id="2829817"/>
    <lineage>
        <taxon>Bacteria</taxon>
        <taxon>Pseudomonadati</taxon>
        <taxon>Pseudomonadota</taxon>
        <taxon>Alphaproteobacteria</taxon>
        <taxon>Hyphomicrobiales</taxon>
        <taxon>Devosiaceae</taxon>
        <taxon>Devosia</taxon>
    </lineage>
</organism>
<feature type="domain" description="Histidine kinase" evidence="9">
    <location>
        <begin position="493"/>
        <end position="700"/>
    </location>
</feature>
<accession>A0A942E8P2</accession>
<comment type="caution">
    <text evidence="12">The sequence shown here is derived from an EMBL/GenBank/DDBJ whole genome shotgun (WGS) entry which is preliminary data.</text>
</comment>
<evidence type="ECO:0000256" key="7">
    <source>
        <dbReference type="PROSITE-ProRule" id="PRU00169"/>
    </source>
</evidence>
<dbReference type="InterPro" id="IPR036890">
    <property type="entry name" value="HATPase_C_sf"/>
</dbReference>
<dbReference type="PANTHER" id="PTHR43065:SF42">
    <property type="entry name" value="TWO-COMPONENT SENSOR PPRA"/>
    <property type="match status" value="1"/>
</dbReference>
<evidence type="ECO:0000256" key="4">
    <source>
        <dbReference type="ARBA" id="ARBA00022553"/>
    </source>
</evidence>
<dbReference type="Proteomes" id="UP000678281">
    <property type="component" value="Unassembled WGS sequence"/>
</dbReference>
<feature type="domain" description="HAMP" evidence="11">
    <location>
        <begin position="307"/>
        <end position="361"/>
    </location>
</feature>
<proteinExistence type="predicted"/>
<dbReference type="PROSITE" id="PS50885">
    <property type="entry name" value="HAMP"/>
    <property type="match status" value="1"/>
</dbReference>
<dbReference type="InterPro" id="IPR003660">
    <property type="entry name" value="HAMP_dom"/>
</dbReference>
<reference evidence="12" key="1">
    <citation type="submission" date="2021-04" db="EMBL/GenBank/DDBJ databases">
        <title>Devosia litorisediminis sp. nov., isolated from a sand dune.</title>
        <authorList>
            <person name="Park S."/>
            <person name="Yoon J.-H."/>
        </authorList>
    </citation>
    <scope>NUCLEOTIDE SEQUENCE</scope>
    <source>
        <strain evidence="12">BSSL-BM10</strain>
    </source>
</reference>
<dbReference type="InterPro" id="IPR004358">
    <property type="entry name" value="Sig_transdc_His_kin-like_C"/>
</dbReference>
<comment type="catalytic activity">
    <reaction evidence="1">
        <text>ATP + protein L-histidine = ADP + protein N-phospho-L-histidine.</text>
        <dbReference type="EC" id="2.7.13.3"/>
    </reaction>
</comment>
<dbReference type="PROSITE" id="PS50110">
    <property type="entry name" value="RESPONSE_REGULATORY"/>
    <property type="match status" value="1"/>
</dbReference>
<evidence type="ECO:0000256" key="3">
    <source>
        <dbReference type="ARBA" id="ARBA00012438"/>
    </source>
</evidence>
<dbReference type="SUPFAM" id="SSF52172">
    <property type="entry name" value="CheY-like"/>
    <property type="match status" value="1"/>
</dbReference>
<dbReference type="PROSITE" id="PS50109">
    <property type="entry name" value="HIS_KIN"/>
    <property type="match status" value="1"/>
</dbReference>
<feature type="transmembrane region" description="Helical" evidence="8">
    <location>
        <begin position="280"/>
        <end position="305"/>
    </location>
</feature>
<evidence type="ECO:0000256" key="2">
    <source>
        <dbReference type="ARBA" id="ARBA00004370"/>
    </source>
</evidence>
<keyword evidence="6" id="KW-0418">Kinase</keyword>
<evidence type="ECO:0000313" key="13">
    <source>
        <dbReference type="Proteomes" id="UP000678281"/>
    </source>
</evidence>
<dbReference type="GO" id="GO:0000155">
    <property type="term" value="F:phosphorelay sensor kinase activity"/>
    <property type="evidence" value="ECO:0007669"/>
    <property type="project" value="InterPro"/>
</dbReference>
<evidence type="ECO:0000256" key="6">
    <source>
        <dbReference type="ARBA" id="ARBA00022777"/>
    </source>
</evidence>
<dbReference type="Gene3D" id="6.10.340.10">
    <property type="match status" value="1"/>
</dbReference>
<evidence type="ECO:0000259" key="11">
    <source>
        <dbReference type="PROSITE" id="PS50885"/>
    </source>
</evidence>
<dbReference type="SMART" id="SM00304">
    <property type="entry name" value="HAMP"/>
    <property type="match status" value="1"/>
</dbReference>
<dbReference type="SUPFAM" id="SSF158472">
    <property type="entry name" value="HAMP domain-like"/>
    <property type="match status" value="1"/>
</dbReference>
<keyword evidence="8" id="KW-0812">Transmembrane</keyword>
<feature type="modified residue" description="4-aspartylphosphate" evidence="7">
    <location>
        <position position="762"/>
    </location>
</feature>
<keyword evidence="5" id="KW-0808">Transferase</keyword>
<dbReference type="PRINTS" id="PR00344">
    <property type="entry name" value="BCTRLSENSOR"/>
</dbReference>
<dbReference type="RefSeq" id="WP_212657199.1">
    <property type="nucleotide sequence ID" value="NZ_JAGXTP010000001.1"/>
</dbReference>
<dbReference type="Gene3D" id="1.10.287.130">
    <property type="match status" value="1"/>
</dbReference>
<dbReference type="Gene3D" id="3.40.50.2300">
    <property type="match status" value="1"/>
</dbReference>
<dbReference type="Pfam" id="PF02518">
    <property type="entry name" value="HATPase_c"/>
    <property type="match status" value="1"/>
</dbReference>
<evidence type="ECO:0000259" key="9">
    <source>
        <dbReference type="PROSITE" id="PS50109"/>
    </source>
</evidence>
<dbReference type="Gene3D" id="3.30.565.10">
    <property type="entry name" value="Histidine kinase-like ATPase, C-terminal domain"/>
    <property type="match status" value="1"/>
</dbReference>
<comment type="subcellular location">
    <subcellularLocation>
        <location evidence="2">Membrane</location>
    </subcellularLocation>
</comment>
<evidence type="ECO:0000259" key="10">
    <source>
        <dbReference type="PROSITE" id="PS50110"/>
    </source>
</evidence>
<dbReference type="InterPro" id="IPR005467">
    <property type="entry name" value="His_kinase_dom"/>
</dbReference>
<evidence type="ECO:0000256" key="8">
    <source>
        <dbReference type="SAM" id="Phobius"/>
    </source>
</evidence>
<evidence type="ECO:0000313" key="12">
    <source>
        <dbReference type="EMBL" id="MBS3847587.1"/>
    </source>
</evidence>
<dbReference type="InterPro" id="IPR001789">
    <property type="entry name" value="Sig_transdc_resp-reg_receiver"/>
</dbReference>